<feature type="compositionally biased region" description="Polar residues" evidence="5">
    <location>
        <begin position="145"/>
        <end position="158"/>
    </location>
</feature>
<feature type="compositionally biased region" description="Low complexity" evidence="5">
    <location>
        <begin position="159"/>
        <end position="175"/>
    </location>
</feature>
<evidence type="ECO:0000256" key="3">
    <source>
        <dbReference type="ARBA" id="ARBA00022989"/>
    </source>
</evidence>
<keyword evidence="3 6" id="KW-1133">Transmembrane helix</keyword>
<dbReference type="PANTHER" id="PTHR15549:SF26">
    <property type="entry name" value="AXIAL BUDDING PATTERN PROTEIN 2-RELATED"/>
    <property type="match status" value="1"/>
</dbReference>
<evidence type="ECO:0000256" key="1">
    <source>
        <dbReference type="ARBA" id="ARBA00004167"/>
    </source>
</evidence>
<dbReference type="InterPro" id="IPR051694">
    <property type="entry name" value="Immunoregulatory_rcpt-like"/>
</dbReference>
<comment type="subcellular location">
    <subcellularLocation>
        <location evidence="1">Membrane</location>
        <topology evidence="1">Single-pass membrane protein</topology>
    </subcellularLocation>
</comment>
<feature type="region of interest" description="Disordered" evidence="5">
    <location>
        <begin position="223"/>
        <end position="312"/>
    </location>
</feature>
<evidence type="ECO:0000256" key="6">
    <source>
        <dbReference type="SAM" id="Phobius"/>
    </source>
</evidence>
<feature type="transmembrane region" description="Helical" evidence="6">
    <location>
        <begin position="194"/>
        <end position="218"/>
    </location>
</feature>
<organism evidence="7 8">
    <name type="scientific">Stachybotrys elegans</name>
    <dbReference type="NCBI Taxonomy" id="80388"/>
    <lineage>
        <taxon>Eukaryota</taxon>
        <taxon>Fungi</taxon>
        <taxon>Dikarya</taxon>
        <taxon>Ascomycota</taxon>
        <taxon>Pezizomycotina</taxon>
        <taxon>Sordariomycetes</taxon>
        <taxon>Hypocreomycetidae</taxon>
        <taxon>Hypocreales</taxon>
        <taxon>Stachybotryaceae</taxon>
        <taxon>Stachybotrys</taxon>
    </lineage>
</organism>
<dbReference type="EMBL" id="JAGPNK010000010">
    <property type="protein sequence ID" value="KAH7312710.1"/>
    <property type="molecule type" value="Genomic_DNA"/>
</dbReference>
<dbReference type="OrthoDB" id="5414836at2759"/>
<dbReference type="Proteomes" id="UP000813444">
    <property type="component" value="Unassembled WGS sequence"/>
</dbReference>
<evidence type="ECO:0000256" key="4">
    <source>
        <dbReference type="ARBA" id="ARBA00023136"/>
    </source>
</evidence>
<comment type="caution">
    <text evidence="7">The sequence shown here is derived from an EMBL/GenBank/DDBJ whole genome shotgun (WGS) entry which is preliminary data.</text>
</comment>
<feature type="compositionally biased region" description="Polar residues" evidence="5">
    <location>
        <begin position="300"/>
        <end position="312"/>
    </location>
</feature>
<sequence length="312" mass="32625">MSTTSFVPPIATGGGGGWGGPGRWNGDGDGDGNGPPWGNGPPPAVFRQCYNSCNAASMAGNSIGTTEELCEDGSTFLDIYAVCANCIQDFDVSPLLNVLPGLSEYLEHCEIPMSYTTMTVSQTTGSPATMVFVLDAPTEPPSSLAFPTSDSPSSTNSIAPTLASSGSAGPATTTSDPANQGGDTGQNSNAGSQAWIAGPVIGSLAGLAMILGILFWVWRRRQRRQEDDESPAEERKQPEKPTIGQMDYPASPATPASELPATNMDVHEMEGSTPYRFSQYIEKPANEPAAPEADSDEFGTMTTSRTLSTKIP</sequence>
<dbReference type="GO" id="GO:0016020">
    <property type="term" value="C:membrane"/>
    <property type="evidence" value="ECO:0007669"/>
    <property type="project" value="UniProtKB-SubCell"/>
</dbReference>
<gene>
    <name evidence="7" type="ORF">B0I35DRAFT_437568</name>
</gene>
<dbReference type="PANTHER" id="PTHR15549">
    <property type="entry name" value="PAIRED IMMUNOGLOBULIN-LIKE TYPE 2 RECEPTOR"/>
    <property type="match status" value="1"/>
</dbReference>
<protein>
    <submittedName>
        <fullName evidence="7">Uncharacterized protein</fullName>
    </submittedName>
</protein>
<keyword evidence="2 6" id="KW-0812">Transmembrane</keyword>
<evidence type="ECO:0000256" key="5">
    <source>
        <dbReference type="SAM" id="MobiDB-lite"/>
    </source>
</evidence>
<evidence type="ECO:0000256" key="2">
    <source>
        <dbReference type="ARBA" id="ARBA00022692"/>
    </source>
</evidence>
<keyword evidence="8" id="KW-1185">Reference proteome</keyword>
<name>A0A8K0SR56_9HYPO</name>
<accession>A0A8K0SR56</accession>
<dbReference type="AlphaFoldDB" id="A0A8K0SR56"/>
<proteinExistence type="predicted"/>
<feature type="region of interest" description="Disordered" evidence="5">
    <location>
        <begin position="1"/>
        <end position="40"/>
    </location>
</feature>
<keyword evidence="4 6" id="KW-0472">Membrane</keyword>
<feature type="compositionally biased region" description="Low complexity" evidence="5">
    <location>
        <begin position="282"/>
        <end position="292"/>
    </location>
</feature>
<feature type="compositionally biased region" description="Gly residues" evidence="5">
    <location>
        <begin position="12"/>
        <end position="37"/>
    </location>
</feature>
<reference evidence="7" key="1">
    <citation type="journal article" date="2021" name="Nat. Commun.">
        <title>Genetic determinants of endophytism in the Arabidopsis root mycobiome.</title>
        <authorList>
            <person name="Mesny F."/>
            <person name="Miyauchi S."/>
            <person name="Thiergart T."/>
            <person name="Pickel B."/>
            <person name="Atanasova L."/>
            <person name="Karlsson M."/>
            <person name="Huettel B."/>
            <person name="Barry K.W."/>
            <person name="Haridas S."/>
            <person name="Chen C."/>
            <person name="Bauer D."/>
            <person name="Andreopoulos W."/>
            <person name="Pangilinan J."/>
            <person name="LaButti K."/>
            <person name="Riley R."/>
            <person name="Lipzen A."/>
            <person name="Clum A."/>
            <person name="Drula E."/>
            <person name="Henrissat B."/>
            <person name="Kohler A."/>
            <person name="Grigoriev I.V."/>
            <person name="Martin F.M."/>
            <person name="Hacquard S."/>
        </authorList>
    </citation>
    <scope>NUCLEOTIDE SEQUENCE</scope>
    <source>
        <strain evidence="7">MPI-CAGE-CH-0235</strain>
    </source>
</reference>
<evidence type="ECO:0000313" key="8">
    <source>
        <dbReference type="Proteomes" id="UP000813444"/>
    </source>
</evidence>
<feature type="region of interest" description="Disordered" evidence="5">
    <location>
        <begin position="141"/>
        <end position="190"/>
    </location>
</feature>
<dbReference type="GO" id="GO:0071944">
    <property type="term" value="C:cell periphery"/>
    <property type="evidence" value="ECO:0007669"/>
    <property type="project" value="UniProtKB-ARBA"/>
</dbReference>
<evidence type="ECO:0000313" key="7">
    <source>
        <dbReference type="EMBL" id="KAH7312710.1"/>
    </source>
</evidence>